<feature type="domain" description="Cyclin-like" evidence="5">
    <location>
        <begin position="121"/>
        <end position="200"/>
    </location>
</feature>
<evidence type="ECO:0000256" key="4">
    <source>
        <dbReference type="SAM" id="MobiDB-lite"/>
    </source>
</evidence>
<dbReference type="PIRSF" id="PIRSF028758">
    <property type="entry name" value="Cyclin, C/H/G types"/>
    <property type="match status" value="1"/>
</dbReference>
<dbReference type="EMBL" id="OC915047">
    <property type="protein sequence ID" value="CAD7638367.1"/>
    <property type="molecule type" value="Genomic_DNA"/>
</dbReference>
<comment type="similarity">
    <text evidence="1">Belongs to the cyclin family. Cyclin C subfamily.</text>
</comment>
<organism evidence="6">
    <name type="scientific">Oppiella nova</name>
    <dbReference type="NCBI Taxonomy" id="334625"/>
    <lineage>
        <taxon>Eukaryota</taxon>
        <taxon>Metazoa</taxon>
        <taxon>Ecdysozoa</taxon>
        <taxon>Arthropoda</taxon>
        <taxon>Chelicerata</taxon>
        <taxon>Arachnida</taxon>
        <taxon>Acari</taxon>
        <taxon>Acariformes</taxon>
        <taxon>Sarcoptiformes</taxon>
        <taxon>Oribatida</taxon>
        <taxon>Brachypylina</taxon>
        <taxon>Oppioidea</taxon>
        <taxon>Oppiidae</taxon>
        <taxon>Oppiella</taxon>
    </lineage>
</organism>
<protein>
    <recommendedName>
        <fullName evidence="5">Cyclin-like domain-containing protein</fullName>
    </recommendedName>
</protein>
<dbReference type="Pfam" id="PF00134">
    <property type="entry name" value="Cyclin_N"/>
    <property type="match status" value="1"/>
</dbReference>
<dbReference type="EMBL" id="CAJPVJ010000222">
    <property type="protein sequence ID" value="CAG2161761.1"/>
    <property type="molecule type" value="Genomic_DNA"/>
</dbReference>
<dbReference type="Proteomes" id="UP000728032">
    <property type="component" value="Unassembled WGS sequence"/>
</dbReference>
<dbReference type="SUPFAM" id="SSF47954">
    <property type="entry name" value="Cyclin-like"/>
    <property type="match status" value="2"/>
</dbReference>
<dbReference type="Pfam" id="PF16899">
    <property type="entry name" value="Cyclin_C_2"/>
    <property type="match status" value="1"/>
</dbReference>
<name>A0A7R9QB89_9ACAR</name>
<feature type="domain" description="Cyclin-like" evidence="5">
    <location>
        <begin position="7"/>
        <end position="105"/>
    </location>
</feature>
<evidence type="ECO:0000256" key="1">
    <source>
        <dbReference type="ARBA" id="ARBA00008638"/>
    </source>
</evidence>
<dbReference type="InterPro" id="IPR013763">
    <property type="entry name" value="Cyclin-like_dom"/>
</dbReference>
<dbReference type="InterPro" id="IPR031658">
    <property type="entry name" value="Cyclin_C_2"/>
</dbReference>
<evidence type="ECO:0000256" key="2">
    <source>
        <dbReference type="ARBA" id="ARBA00023127"/>
    </source>
</evidence>
<dbReference type="PANTHER" id="PTHR10026">
    <property type="entry name" value="CYCLIN"/>
    <property type="match status" value="1"/>
</dbReference>
<dbReference type="GO" id="GO:0006357">
    <property type="term" value="P:regulation of transcription by RNA polymerase II"/>
    <property type="evidence" value="ECO:0007669"/>
    <property type="project" value="InterPro"/>
</dbReference>
<evidence type="ECO:0000313" key="7">
    <source>
        <dbReference type="Proteomes" id="UP000728032"/>
    </source>
</evidence>
<dbReference type="SMART" id="SM00385">
    <property type="entry name" value="CYCLIN"/>
    <property type="match status" value="2"/>
</dbReference>
<feature type="region of interest" description="Disordered" evidence="4">
    <location>
        <begin position="219"/>
        <end position="265"/>
    </location>
</feature>
<dbReference type="GO" id="GO:0016538">
    <property type="term" value="F:cyclin-dependent protein serine/threonine kinase regulator activity"/>
    <property type="evidence" value="ECO:0007669"/>
    <property type="project" value="InterPro"/>
</dbReference>
<feature type="compositionally biased region" description="Low complexity" evidence="4">
    <location>
        <begin position="227"/>
        <end position="265"/>
    </location>
</feature>
<dbReference type="CDD" id="cd20514">
    <property type="entry name" value="CYCLIN_CCNC_rpt2"/>
    <property type="match status" value="1"/>
</dbReference>
<dbReference type="CDD" id="cd20513">
    <property type="entry name" value="CYCLIN_CCNC_rpt1"/>
    <property type="match status" value="1"/>
</dbReference>
<dbReference type="InterPro" id="IPR006671">
    <property type="entry name" value="Cyclin_N"/>
</dbReference>
<dbReference type="OrthoDB" id="10266018at2759"/>
<keyword evidence="2 3" id="KW-0195">Cyclin</keyword>
<dbReference type="FunFam" id="1.10.472.10:FF:000017">
    <property type="entry name" value="Putative cyclin-c"/>
    <property type="match status" value="1"/>
</dbReference>
<sequence>MVVMSVSVIQALGEQLKVKQQVVATAIVYFKRFYVRNSLKCIDPLLMAPTCVFLASKVEEFGVISNNRLISTCQTVVKNKFSYAFPQEFPYRINHVLECEFYLLEMMVFTDCCLVLYHPYRPLLQYVHEWNNKETILPTAWNVINDSYRTDICLLYAPHQIALACLHMACVITQRDYKQWFAELNTDLDKILEITRHILNLYELWKNFDEKKEIPALLAKMPKPKCQTSRPPSQGGSQSDGQPSTQSQSSQNTSTANSSLSQSTN</sequence>
<accession>A0A7R9QB89</accession>
<evidence type="ECO:0000259" key="5">
    <source>
        <dbReference type="SMART" id="SM00385"/>
    </source>
</evidence>
<dbReference type="InterPro" id="IPR043198">
    <property type="entry name" value="Cyclin/Ssn8"/>
</dbReference>
<dbReference type="Gene3D" id="1.10.472.10">
    <property type="entry name" value="Cyclin-like"/>
    <property type="match status" value="2"/>
</dbReference>
<dbReference type="InterPro" id="IPR036915">
    <property type="entry name" value="Cyclin-like_sf"/>
</dbReference>
<reference evidence="6" key="1">
    <citation type="submission" date="2020-11" db="EMBL/GenBank/DDBJ databases">
        <authorList>
            <person name="Tran Van P."/>
        </authorList>
    </citation>
    <scope>NUCLEOTIDE SEQUENCE</scope>
</reference>
<proteinExistence type="inferred from homology"/>
<dbReference type="AlphaFoldDB" id="A0A7R9QB89"/>
<evidence type="ECO:0000313" key="6">
    <source>
        <dbReference type="EMBL" id="CAD7638367.1"/>
    </source>
</evidence>
<evidence type="ECO:0000256" key="3">
    <source>
        <dbReference type="RuleBase" id="RU000383"/>
    </source>
</evidence>
<gene>
    <name evidence="6" type="ORF">ONB1V03_LOCUS1363</name>
</gene>
<keyword evidence="7" id="KW-1185">Reference proteome</keyword>